<accession>A0AAV1CWC2</accession>
<organism evidence="3 4">
    <name type="scientific">Oldenlandia corymbosa var. corymbosa</name>
    <dbReference type="NCBI Taxonomy" id="529605"/>
    <lineage>
        <taxon>Eukaryota</taxon>
        <taxon>Viridiplantae</taxon>
        <taxon>Streptophyta</taxon>
        <taxon>Embryophyta</taxon>
        <taxon>Tracheophyta</taxon>
        <taxon>Spermatophyta</taxon>
        <taxon>Magnoliopsida</taxon>
        <taxon>eudicotyledons</taxon>
        <taxon>Gunneridae</taxon>
        <taxon>Pentapetalae</taxon>
        <taxon>asterids</taxon>
        <taxon>lamiids</taxon>
        <taxon>Gentianales</taxon>
        <taxon>Rubiaceae</taxon>
        <taxon>Rubioideae</taxon>
        <taxon>Spermacoceae</taxon>
        <taxon>Hedyotis-Oldenlandia complex</taxon>
        <taxon>Oldenlandia</taxon>
    </lineage>
</organism>
<evidence type="ECO:0000313" key="4">
    <source>
        <dbReference type="Proteomes" id="UP001161247"/>
    </source>
</evidence>
<dbReference type="PANTHER" id="PTHR31213">
    <property type="entry name" value="OS08G0374000 PROTEIN-RELATED"/>
    <property type="match status" value="1"/>
</dbReference>
<dbReference type="GO" id="GO:0010427">
    <property type="term" value="F:abscisic acid binding"/>
    <property type="evidence" value="ECO:0007669"/>
    <property type="project" value="TreeGrafter"/>
</dbReference>
<dbReference type="Gene3D" id="3.30.530.20">
    <property type="match status" value="1"/>
</dbReference>
<dbReference type="InterPro" id="IPR000916">
    <property type="entry name" value="Bet_v_I/MLP"/>
</dbReference>
<evidence type="ECO:0000256" key="1">
    <source>
        <dbReference type="ARBA" id="ARBA00009744"/>
    </source>
</evidence>
<comment type="similarity">
    <text evidence="1">Belongs to the BetVI family.</text>
</comment>
<dbReference type="GO" id="GO:0005737">
    <property type="term" value="C:cytoplasm"/>
    <property type="evidence" value="ECO:0007669"/>
    <property type="project" value="TreeGrafter"/>
</dbReference>
<reference evidence="3" key="1">
    <citation type="submission" date="2023-03" db="EMBL/GenBank/DDBJ databases">
        <authorList>
            <person name="Julca I."/>
        </authorList>
    </citation>
    <scope>NUCLEOTIDE SEQUENCE</scope>
</reference>
<dbReference type="Pfam" id="PF00407">
    <property type="entry name" value="Bet_v_1"/>
    <property type="match status" value="1"/>
</dbReference>
<keyword evidence="4" id="KW-1185">Reference proteome</keyword>
<dbReference type="GO" id="GO:0004864">
    <property type="term" value="F:protein phosphatase inhibitor activity"/>
    <property type="evidence" value="ECO:0007669"/>
    <property type="project" value="TreeGrafter"/>
</dbReference>
<dbReference type="InterPro" id="IPR050279">
    <property type="entry name" value="Plant_def-hormone_signal"/>
</dbReference>
<dbReference type="InterPro" id="IPR023393">
    <property type="entry name" value="START-like_dom_sf"/>
</dbReference>
<dbReference type="GO" id="GO:0038023">
    <property type="term" value="F:signaling receptor activity"/>
    <property type="evidence" value="ECO:0007669"/>
    <property type="project" value="TreeGrafter"/>
</dbReference>
<dbReference type="EMBL" id="OX459120">
    <property type="protein sequence ID" value="CAI9099270.1"/>
    <property type="molecule type" value="Genomic_DNA"/>
</dbReference>
<dbReference type="GO" id="GO:0005634">
    <property type="term" value="C:nucleus"/>
    <property type="evidence" value="ECO:0007669"/>
    <property type="project" value="TreeGrafter"/>
</dbReference>
<dbReference type="AlphaFoldDB" id="A0AAV1CWC2"/>
<name>A0AAV1CWC2_OLDCO</name>
<protein>
    <submittedName>
        <fullName evidence="3">OLC1v1036058C1</fullName>
    </submittedName>
</protein>
<feature type="domain" description="Bet v I/Major latex protein" evidence="2">
    <location>
        <begin position="1"/>
        <end position="59"/>
    </location>
</feature>
<sequence>MVNITYSYDAPSSIAPARLFKSLILDDNFLPKAVPQAFKSVEKVSGDGGVGSIYHITFGEG</sequence>
<gene>
    <name evidence="3" type="ORF">OLC1_LOCUS9324</name>
</gene>
<evidence type="ECO:0000313" key="3">
    <source>
        <dbReference type="EMBL" id="CAI9099270.1"/>
    </source>
</evidence>
<proteinExistence type="inferred from homology"/>
<dbReference type="GO" id="GO:0009738">
    <property type="term" value="P:abscisic acid-activated signaling pathway"/>
    <property type="evidence" value="ECO:0007669"/>
    <property type="project" value="TreeGrafter"/>
</dbReference>
<dbReference type="PANTHER" id="PTHR31213:SF55">
    <property type="entry name" value="STRESS-INDUCED PROTEIN SAM22"/>
    <property type="match status" value="1"/>
</dbReference>
<dbReference type="GO" id="GO:0006952">
    <property type="term" value="P:defense response"/>
    <property type="evidence" value="ECO:0007669"/>
    <property type="project" value="InterPro"/>
</dbReference>
<dbReference type="Proteomes" id="UP001161247">
    <property type="component" value="Chromosome 3"/>
</dbReference>
<dbReference type="SUPFAM" id="SSF55961">
    <property type="entry name" value="Bet v1-like"/>
    <property type="match status" value="1"/>
</dbReference>
<evidence type="ECO:0000259" key="2">
    <source>
        <dbReference type="Pfam" id="PF00407"/>
    </source>
</evidence>